<dbReference type="EMBL" id="JAATEO010000003">
    <property type="protein sequence ID" value="NJP31312.1"/>
    <property type="molecule type" value="Genomic_DNA"/>
</dbReference>
<dbReference type="SUPFAM" id="SSF50993">
    <property type="entry name" value="Peptidase/esterase 'gauge' domain"/>
    <property type="match status" value="1"/>
</dbReference>
<dbReference type="PANTHER" id="PTHR11757">
    <property type="entry name" value="PROTEASE FAMILY S9A OLIGOPEPTIDASE"/>
    <property type="match status" value="1"/>
</dbReference>
<feature type="domain" description="Peptidase S9 prolyl oligopeptidase catalytic" evidence="6">
    <location>
        <begin position="486"/>
        <end position="701"/>
    </location>
</feature>
<dbReference type="InterPro" id="IPR029058">
    <property type="entry name" value="AB_hydrolase_fold"/>
</dbReference>
<dbReference type="Pfam" id="PF00326">
    <property type="entry name" value="Peptidase_S9"/>
    <property type="match status" value="1"/>
</dbReference>
<sequence length="703" mass="78054">MSPRRDPEPSPAPVAKRVPTERTHHGDTVVDEYAWLAGKDDPETIAYLTAENAYTEKRTAHLADLRGQLFEETRRRTQETDLSVPARKGGYWYYTRTVEGQQYGVHCRRAVRDRETDPPISLDGAPLDGEEVLLDGNLLAEGHDFFALGAFDVSPDGRWLAYSTDFSGDERFTLRVKDLTTGELLPDEVPDTFYGTAWSADASVLFYVTVDDAWRPNRVWRHTLGTPSSEDVVVHQEDDERFWVGVELTRSEKFVLIDIHSKVTSEVLVIPAANPTGTPASVAPRRQGVEYTVEHHGHRFLILHNDGAEDFALAYTSADAPGDWVPLIEHSPGTRLEAVDAFENHLVVTLRTNGLTGLRVLPIGGGDRHDIDFPEPLYSVGLGSNPEYRTRQVRLGYTSLVTPDSVYDYDLVTRQMVLRRQKPVLPGPDGRPYDATAYEQHRDWALADDGTRVPISLVCRTGTPRDGSAPCVIYGYGSYEASMDPWFSVARLSLLDRGVIFAVAHIRGGGELGRRWYDQGKLLAKKNTFTDFVACARHLVKAGWTASDRLVARGASAGGLLMGAVANLAPDAFAGIVAQVPFVDALTSILDPSLPLTVTEWEEWGNPLDDPEVYAYMKSYTPYENVRAVDYPAILAVTSLNDTRVLYHEPAKWIARLRATAPQGDYLLKTEMGAGHGGPSGRYDAWREEAFINAWILDRLGRA</sequence>
<evidence type="ECO:0000313" key="8">
    <source>
        <dbReference type="EMBL" id="NJP31312.1"/>
    </source>
</evidence>
<evidence type="ECO:0000256" key="5">
    <source>
        <dbReference type="SAM" id="MobiDB-lite"/>
    </source>
</evidence>
<comment type="caution">
    <text evidence="8">The sequence shown here is derived from an EMBL/GenBank/DDBJ whole genome shotgun (WGS) entry which is preliminary data.</text>
</comment>
<evidence type="ECO:0000256" key="4">
    <source>
        <dbReference type="ARBA" id="ARBA00022825"/>
    </source>
</evidence>
<gene>
    <name evidence="8" type="ORF">HCJ94_04755</name>
</gene>
<evidence type="ECO:0000256" key="3">
    <source>
        <dbReference type="ARBA" id="ARBA00022801"/>
    </source>
</evidence>
<evidence type="ECO:0000313" key="9">
    <source>
        <dbReference type="Proteomes" id="UP000783871"/>
    </source>
</evidence>
<dbReference type="SUPFAM" id="SSF53474">
    <property type="entry name" value="alpha/beta-Hydrolases"/>
    <property type="match status" value="1"/>
</dbReference>
<evidence type="ECO:0000256" key="1">
    <source>
        <dbReference type="ARBA" id="ARBA00005228"/>
    </source>
</evidence>
<keyword evidence="2" id="KW-0645">Protease</keyword>
<dbReference type="PANTHER" id="PTHR11757:SF19">
    <property type="entry name" value="PROLYL ENDOPEPTIDASE-LIKE"/>
    <property type="match status" value="1"/>
</dbReference>
<evidence type="ECO:0000259" key="7">
    <source>
        <dbReference type="Pfam" id="PF02897"/>
    </source>
</evidence>
<reference evidence="8 9" key="1">
    <citation type="submission" date="2020-03" db="EMBL/GenBank/DDBJ databases">
        <title>WGS of actinomycetes isolated from Thailand.</title>
        <authorList>
            <person name="Thawai C."/>
        </authorList>
    </citation>
    <scope>NUCLEOTIDE SEQUENCE [LARGE SCALE GENOMIC DNA]</scope>
    <source>
        <strain evidence="8 9">HSS6-12</strain>
    </source>
</reference>
<dbReference type="InterPro" id="IPR051543">
    <property type="entry name" value="Serine_Peptidase_S9A"/>
</dbReference>
<keyword evidence="9" id="KW-1185">Reference proteome</keyword>
<dbReference type="InterPro" id="IPR023302">
    <property type="entry name" value="Pept_S9A_N"/>
</dbReference>
<feature type="domain" description="Peptidase S9A N-terminal" evidence="7">
    <location>
        <begin position="13"/>
        <end position="419"/>
    </location>
</feature>
<keyword evidence="3" id="KW-0378">Hydrolase</keyword>
<comment type="similarity">
    <text evidence="1">Belongs to the peptidase S9A family.</text>
</comment>
<proteinExistence type="inferred from homology"/>
<keyword evidence="4" id="KW-0720">Serine protease</keyword>
<dbReference type="Gene3D" id="2.130.10.120">
    <property type="entry name" value="Prolyl oligopeptidase, N-terminal domain"/>
    <property type="match status" value="1"/>
</dbReference>
<dbReference type="Proteomes" id="UP000783871">
    <property type="component" value="Unassembled WGS sequence"/>
</dbReference>
<dbReference type="Gene3D" id="3.40.50.1820">
    <property type="entry name" value="alpha/beta hydrolase"/>
    <property type="match status" value="1"/>
</dbReference>
<dbReference type="Pfam" id="PF02897">
    <property type="entry name" value="Peptidase_S9_N"/>
    <property type="match status" value="1"/>
</dbReference>
<dbReference type="InterPro" id="IPR001375">
    <property type="entry name" value="Peptidase_S9_cat"/>
</dbReference>
<evidence type="ECO:0000256" key="2">
    <source>
        <dbReference type="ARBA" id="ARBA00022670"/>
    </source>
</evidence>
<evidence type="ECO:0000259" key="6">
    <source>
        <dbReference type="Pfam" id="PF00326"/>
    </source>
</evidence>
<organism evidence="8 9">
    <name type="scientific">Micromonospora thermarum</name>
    <dbReference type="NCBI Taxonomy" id="2720024"/>
    <lineage>
        <taxon>Bacteria</taxon>
        <taxon>Bacillati</taxon>
        <taxon>Actinomycetota</taxon>
        <taxon>Actinomycetes</taxon>
        <taxon>Micromonosporales</taxon>
        <taxon>Micromonosporaceae</taxon>
        <taxon>Micromonospora</taxon>
    </lineage>
</organism>
<accession>A0ABX0Z2G2</accession>
<name>A0ABX0Z2G2_9ACTN</name>
<dbReference type="PRINTS" id="PR00862">
    <property type="entry name" value="PROLIGOPTASE"/>
</dbReference>
<dbReference type="InterPro" id="IPR002470">
    <property type="entry name" value="Peptidase_S9A"/>
</dbReference>
<dbReference type="RefSeq" id="WP_167999743.1">
    <property type="nucleotide sequence ID" value="NZ_JAATEO010000003.1"/>
</dbReference>
<feature type="region of interest" description="Disordered" evidence="5">
    <location>
        <begin position="1"/>
        <end position="26"/>
    </location>
</feature>
<protein>
    <submittedName>
        <fullName evidence="8">S9 family peptidase</fullName>
    </submittedName>
</protein>